<dbReference type="GO" id="GO:0009244">
    <property type="term" value="P:lipopolysaccharide core region biosynthetic process"/>
    <property type="evidence" value="ECO:0007669"/>
    <property type="project" value="TreeGrafter"/>
</dbReference>
<comment type="similarity">
    <text evidence="3">Belongs to the glycosyltransferase 9 family.</text>
</comment>
<evidence type="ECO:0000256" key="1">
    <source>
        <dbReference type="ARBA" id="ARBA00022676"/>
    </source>
</evidence>
<dbReference type="EC" id="2.4.99.24" evidence="4"/>
<dbReference type="PANTHER" id="PTHR30160">
    <property type="entry name" value="TETRAACYLDISACCHARIDE 4'-KINASE-RELATED"/>
    <property type="match status" value="1"/>
</dbReference>
<organism evidence="6 7">
    <name type="scientific">Candidatus Saganbacteria bacterium CG08_land_8_20_14_0_20_45_16</name>
    <dbReference type="NCBI Taxonomy" id="2014293"/>
    <lineage>
        <taxon>Bacteria</taxon>
        <taxon>Bacillati</taxon>
        <taxon>Saganbacteria</taxon>
    </lineage>
</organism>
<dbReference type="GO" id="GO:0008713">
    <property type="term" value="F:ADP-heptose-lipopolysaccharide heptosyltransferase activity"/>
    <property type="evidence" value="ECO:0007669"/>
    <property type="project" value="UniProtKB-EC"/>
</dbReference>
<dbReference type="GO" id="GO:0005829">
    <property type="term" value="C:cytosol"/>
    <property type="evidence" value="ECO:0007669"/>
    <property type="project" value="TreeGrafter"/>
</dbReference>
<keyword evidence="1" id="KW-0328">Glycosyltransferase</keyword>
<dbReference type="Proteomes" id="UP000231343">
    <property type="component" value="Unassembled WGS sequence"/>
</dbReference>
<comment type="caution">
    <text evidence="6">The sequence shown here is derived from an EMBL/GenBank/DDBJ whole genome shotgun (WGS) entry which is preliminary data.</text>
</comment>
<sequence>MANQKGPWLRLEGFGIFIEATGAKVEAMLLDKDQSYNILIIKIAAIGDLLLMTPALRVLKRNFPKTRITLLVGSWSRSIIEGNPYLDEIIEVPDEAFFKVKLRLLIPLLFSLRKQRFDLVFVWHRSFAFRFFSWLLSVKYRIGFSRRGDHRFLTHYVPENPGLHEVLEYQSTLGPIGINDHSEIDLDLAIPEEARQFAEGLWQKFELSAPVVVVAPGGAQNPKETMPLRHWPKENFAKLLAKIVGGLGVKVILLGGKNDFALAKEIAAGFDQGVINLCGQTTLKETAAVIQKADLFIGNDSSPMHISTAVKTPALSFFGPTDPLEKAPLNYKHHYFYKPEKCSPCYQNGRFPQCVSKKCLWSISVDEVFAVVAQRLKSGR</sequence>
<evidence type="ECO:0000256" key="2">
    <source>
        <dbReference type="ARBA" id="ARBA00022679"/>
    </source>
</evidence>
<dbReference type="InterPro" id="IPR002201">
    <property type="entry name" value="Glyco_trans_9"/>
</dbReference>
<dbReference type="InterPro" id="IPR051199">
    <property type="entry name" value="LPS_LOS_Heptosyltrfase"/>
</dbReference>
<dbReference type="PANTHER" id="PTHR30160:SF1">
    <property type="entry name" value="LIPOPOLYSACCHARIDE 1,2-N-ACETYLGLUCOSAMINETRANSFERASE-RELATED"/>
    <property type="match status" value="1"/>
</dbReference>
<dbReference type="InterPro" id="IPR011910">
    <property type="entry name" value="RfaF"/>
</dbReference>
<evidence type="ECO:0000256" key="5">
    <source>
        <dbReference type="ARBA" id="ARBA00047503"/>
    </source>
</evidence>
<evidence type="ECO:0000313" key="6">
    <source>
        <dbReference type="EMBL" id="PIS29972.1"/>
    </source>
</evidence>
<dbReference type="AlphaFoldDB" id="A0A2H0XYB8"/>
<reference evidence="6 7" key="1">
    <citation type="submission" date="2017-09" db="EMBL/GenBank/DDBJ databases">
        <title>Depth-based differentiation of microbial function through sediment-hosted aquifers and enrichment of novel symbionts in the deep terrestrial subsurface.</title>
        <authorList>
            <person name="Probst A.J."/>
            <person name="Ladd B."/>
            <person name="Jarett J.K."/>
            <person name="Geller-Mcgrath D.E."/>
            <person name="Sieber C.M."/>
            <person name="Emerson J.B."/>
            <person name="Anantharaman K."/>
            <person name="Thomas B.C."/>
            <person name="Malmstrom R."/>
            <person name="Stieglmeier M."/>
            <person name="Klingl A."/>
            <person name="Woyke T."/>
            <person name="Ryan C.M."/>
            <person name="Banfield J.F."/>
        </authorList>
    </citation>
    <scope>NUCLEOTIDE SEQUENCE [LARGE SCALE GENOMIC DNA]</scope>
    <source>
        <strain evidence="6">CG08_land_8_20_14_0_20_45_16</strain>
    </source>
</reference>
<evidence type="ECO:0000256" key="3">
    <source>
        <dbReference type="ARBA" id="ARBA00043995"/>
    </source>
</evidence>
<evidence type="ECO:0000313" key="7">
    <source>
        <dbReference type="Proteomes" id="UP000231343"/>
    </source>
</evidence>
<dbReference type="CDD" id="cd03789">
    <property type="entry name" value="GT9_LPS_heptosyltransferase"/>
    <property type="match status" value="1"/>
</dbReference>
<comment type="catalytic activity">
    <reaction evidence="5">
        <text>an L-alpha-D-Hep-(1-&gt;5)-[alpha-Kdo-(2-&gt;4)]-alpha-Kdo-(2-&gt;6)-lipid A + ADP-L-glycero-beta-D-manno-heptose = an L-alpha-D-Hep-(1-&gt;3)-L-alpha-D-Hep-(1-&gt;5)-[alpha-Kdo-(2-&gt;4)]-alpha-Kdo-(2-&gt;6)-lipid A + ADP + H(+)</text>
        <dbReference type="Rhea" id="RHEA:74071"/>
        <dbReference type="ChEBI" id="CHEBI:15378"/>
        <dbReference type="ChEBI" id="CHEBI:61506"/>
        <dbReference type="ChEBI" id="CHEBI:193068"/>
        <dbReference type="ChEBI" id="CHEBI:193069"/>
        <dbReference type="ChEBI" id="CHEBI:456216"/>
        <dbReference type="EC" id="2.4.99.24"/>
    </reaction>
</comment>
<dbReference type="EMBL" id="PEYM01000066">
    <property type="protein sequence ID" value="PIS29972.1"/>
    <property type="molecule type" value="Genomic_DNA"/>
</dbReference>
<protein>
    <recommendedName>
        <fullName evidence="4">lipopolysaccharide heptosyltransferase II</fullName>
        <ecNumber evidence="4">2.4.99.24</ecNumber>
    </recommendedName>
</protein>
<gene>
    <name evidence="6" type="primary">waaF</name>
    <name evidence="6" type="ORF">COT42_03770</name>
</gene>
<dbReference type="SUPFAM" id="SSF53756">
    <property type="entry name" value="UDP-Glycosyltransferase/glycogen phosphorylase"/>
    <property type="match status" value="1"/>
</dbReference>
<keyword evidence="2 6" id="KW-0808">Transferase</keyword>
<proteinExistence type="inferred from homology"/>
<accession>A0A2H0XYB8</accession>
<dbReference type="NCBIfam" id="TIGR02195">
    <property type="entry name" value="heptsyl_trn_II"/>
    <property type="match status" value="1"/>
</dbReference>
<name>A0A2H0XYB8_UNCSA</name>
<dbReference type="Gene3D" id="3.40.50.2000">
    <property type="entry name" value="Glycogen Phosphorylase B"/>
    <property type="match status" value="2"/>
</dbReference>
<evidence type="ECO:0000256" key="4">
    <source>
        <dbReference type="ARBA" id="ARBA00044042"/>
    </source>
</evidence>
<dbReference type="Pfam" id="PF01075">
    <property type="entry name" value="Glyco_transf_9"/>
    <property type="match status" value="1"/>
</dbReference>